<feature type="transmembrane region" description="Helical" evidence="1">
    <location>
        <begin position="59"/>
        <end position="77"/>
    </location>
</feature>
<comment type="caution">
    <text evidence="3">The sequence shown here is derived from an EMBL/GenBank/DDBJ whole genome shotgun (WGS) entry which is preliminary data.</text>
</comment>
<protein>
    <submittedName>
        <fullName evidence="3">CPBP family intramembrane metalloprotease</fullName>
    </submittedName>
</protein>
<dbReference type="GO" id="GO:0006508">
    <property type="term" value="P:proteolysis"/>
    <property type="evidence" value="ECO:0007669"/>
    <property type="project" value="UniProtKB-KW"/>
</dbReference>
<keyword evidence="3" id="KW-0378">Hydrolase</keyword>
<name>A0A233V1X3_FINMA</name>
<evidence type="ECO:0000313" key="4">
    <source>
        <dbReference type="Proteomes" id="UP000215413"/>
    </source>
</evidence>
<dbReference type="PANTHER" id="PTHR43592">
    <property type="entry name" value="CAAX AMINO TERMINAL PROTEASE"/>
    <property type="match status" value="1"/>
</dbReference>
<dbReference type="EMBL" id="NDYC01000048">
    <property type="protein sequence ID" value="OXZ26389.1"/>
    <property type="molecule type" value="Genomic_DNA"/>
</dbReference>
<evidence type="ECO:0000313" key="3">
    <source>
        <dbReference type="EMBL" id="OXZ26389.1"/>
    </source>
</evidence>
<dbReference type="PANTHER" id="PTHR43592:SF15">
    <property type="entry name" value="CAAX AMINO TERMINAL PROTEASE FAMILY PROTEIN"/>
    <property type="match status" value="1"/>
</dbReference>
<dbReference type="GO" id="GO:0080120">
    <property type="term" value="P:CAAX-box protein maturation"/>
    <property type="evidence" value="ECO:0007669"/>
    <property type="project" value="UniProtKB-ARBA"/>
</dbReference>
<accession>A0A233V1X3</accession>
<feature type="transmembrane region" description="Helical" evidence="1">
    <location>
        <begin position="103"/>
        <end position="127"/>
    </location>
</feature>
<evidence type="ECO:0000259" key="2">
    <source>
        <dbReference type="Pfam" id="PF02517"/>
    </source>
</evidence>
<organism evidence="3 4">
    <name type="scientific">Finegoldia magna</name>
    <name type="common">Peptostreptococcus magnus</name>
    <dbReference type="NCBI Taxonomy" id="1260"/>
    <lineage>
        <taxon>Bacteria</taxon>
        <taxon>Bacillati</taxon>
        <taxon>Bacillota</taxon>
        <taxon>Tissierellia</taxon>
        <taxon>Tissierellales</taxon>
        <taxon>Peptoniphilaceae</taxon>
        <taxon>Finegoldia</taxon>
    </lineage>
</organism>
<dbReference type="GO" id="GO:0008237">
    <property type="term" value="F:metallopeptidase activity"/>
    <property type="evidence" value="ECO:0007669"/>
    <property type="project" value="UniProtKB-KW"/>
</dbReference>
<dbReference type="RefSeq" id="WP_094206451.1">
    <property type="nucleotide sequence ID" value="NZ_NDYC01000048.1"/>
</dbReference>
<keyword evidence="1" id="KW-0812">Transmembrane</keyword>
<proteinExistence type="predicted"/>
<feature type="transmembrane region" description="Helical" evidence="1">
    <location>
        <begin position="253"/>
        <end position="273"/>
    </location>
</feature>
<feature type="domain" description="CAAX prenyl protease 2/Lysostaphin resistance protein A-like" evidence="2">
    <location>
        <begin position="153"/>
        <end position="240"/>
    </location>
</feature>
<feature type="transmembrane region" description="Helical" evidence="1">
    <location>
        <begin position="12"/>
        <end position="39"/>
    </location>
</feature>
<gene>
    <name evidence="3" type="ORF">B9N49_09145</name>
</gene>
<keyword evidence="3" id="KW-0645">Protease</keyword>
<feature type="transmembrane region" description="Helical" evidence="1">
    <location>
        <begin position="184"/>
        <end position="202"/>
    </location>
</feature>
<sequence>MENTKKLKFSNLLIAILQGVILLLLFVIPELIVGVIGGIVAQFVGFDGNFQDFYAKNGAAFLLCGQILRIIIFLLIIKFRTKIFQTKYNRDYLKKRKISFSEIVKLFVVGIGLMGLINITVALMMYLGKFFPQIVSSLEVYNKASEELMKGNMMLSVLAITIFAPISEELMLRGTLFTENERLLPYKLAIILNGIVFGVFHFNLFQGAYALIGGIVICAVYYYTESIYASILLHMINNTFSVVISSNEAVVQSFSSIFGIVMLVCMVLMFVFLKDFKKKRELRHLNYEDLKE</sequence>
<dbReference type="Pfam" id="PF02517">
    <property type="entry name" value="Rce1-like"/>
    <property type="match status" value="1"/>
</dbReference>
<dbReference type="Proteomes" id="UP000215413">
    <property type="component" value="Unassembled WGS sequence"/>
</dbReference>
<dbReference type="GO" id="GO:0004175">
    <property type="term" value="F:endopeptidase activity"/>
    <property type="evidence" value="ECO:0007669"/>
    <property type="project" value="UniProtKB-ARBA"/>
</dbReference>
<keyword evidence="3" id="KW-0482">Metalloprotease</keyword>
<keyword evidence="1" id="KW-0472">Membrane</keyword>
<evidence type="ECO:0000256" key="1">
    <source>
        <dbReference type="SAM" id="Phobius"/>
    </source>
</evidence>
<keyword evidence="1" id="KW-1133">Transmembrane helix</keyword>
<dbReference type="AlphaFoldDB" id="A0A233V1X3"/>
<reference evidence="4" key="1">
    <citation type="submission" date="2017-04" db="EMBL/GenBank/DDBJ databases">
        <title>Finegoldia magna isolated from orthopedic joint implant-associated infections.</title>
        <authorList>
            <person name="Bjorklund S."/>
            <person name="Bruggemann H."/>
            <person name="Jensen A."/>
            <person name="Hellmark B."/>
            <person name="Soderquist B."/>
        </authorList>
    </citation>
    <scope>NUCLEOTIDE SEQUENCE [LARGE SCALE GENOMIC DNA]</scope>
    <source>
        <strain evidence="4">CCUG 54800</strain>
    </source>
</reference>
<dbReference type="InterPro" id="IPR003675">
    <property type="entry name" value="Rce1/LyrA-like_dom"/>
</dbReference>